<gene>
    <name evidence="6" type="ORF">QBJ73_04105</name>
</gene>
<evidence type="ECO:0000313" key="6">
    <source>
        <dbReference type="EMBL" id="WMG18793.1"/>
    </source>
</evidence>
<dbReference type="EMBL" id="CP121776">
    <property type="protein sequence ID" value="WMG18793.1"/>
    <property type="molecule type" value="Genomic_DNA"/>
</dbReference>
<dbReference type="EC" id="2.4.1.325" evidence="6"/>
<sequence>MQKKIIHVGMADKFLPPLIDFIQEKFSHEGNVFYLYGDESVYGFLKDRGVFFLGKKANNTSYFQLLSEMYSADKVILHGLFSSKVIKLLFYNPWLLKKCYWLMWGGDLYETHINSGLSAYYKKYVIKNMGYLLTYLPGDVEYARKRFGAKGKYVENLGYLSNIFSLSHGSDQKHNEVIHILLGNSADPANEHIEALAQLEKFKESNIKIYVPLSYGNQAYAEQVIEYGKTIFEHKFVPLTEFMTYEKYQCFLKNIDIAIFNHKRQQAMGNTISLLGMGKVVYLRPGTSQWKLLKEMGVDIFDIEEFSLTNNEKLVKNEINIKNYFSKGNFEDKWKSLLES</sequence>
<keyword evidence="3 6" id="KW-0328">Glycosyltransferase</keyword>
<accession>A0AAJ6IDE3</accession>
<dbReference type="GO" id="GO:0102031">
    <property type="term" value="F:4-acetamido-4,6-dideoxy-D-galactose transferase activity"/>
    <property type="evidence" value="ECO:0007669"/>
    <property type="project" value="UniProtKB-EC"/>
</dbReference>
<dbReference type="RefSeq" id="WP_308469530.1">
    <property type="nucleotide sequence ID" value="NZ_CP121776.1"/>
</dbReference>
<dbReference type="AlphaFoldDB" id="A0AAJ6IDE3"/>
<evidence type="ECO:0000256" key="1">
    <source>
        <dbReference type="ARBA" id="ARBA00022475"/>
    </source>
</evidence>
<evidence type="ECO:0000256" key="5">
    <source>
        <dbReference type="ARBA" id="ARBA00023136"/>
    </source>
</evidence>
<dbReference type="GO" id="GO:0008417">
    <property type="term" value="F:fucosyltransferase activity"/>
    <property type="evidence" value="ECO:0007669"/>
    <property type="project" value="InterPro"/>
</dbReference>
<dbReference type="GO" id="GO:0009246">
    <property type="term" value="P:enterobacterial common antigen biosynthetic process"/>
    <property type="evidence" value="ECO:0007669"/>
    <property type="project" value="InterPro"/>
</dbReference>
<evidence type="ECO:0000256" key="3">
    <source>
        <dbReference type="ARBA" id="ARBA00022676"/>
    </source>
</evidence>
<protein>
    <submittedName>
        <fullName evidence="6">TDP-N-acetylfucosamine:lipid II N-acetylfucosaminyltransferase</fullName>
        <ecNumber evidence="6">2.4.1.325</ecNumber>
    </submittedName>
</protein>
<evidence type="ECO:0000256" key="4">
    <source>
        <dbReference type="ARBA" id="ARBA00022679"/>
    </source>
</evidence>
<keyword evidence="2" id="KW-0997">Cell inner membrane</keyword>
<dbReference type="Proteomes" id="UP001244586">
    <property type="component" value="Chromosome"/>
</dbReference>
<proteinExistence type="predicted"/>
<keyword evidence="5" id="KW-0472">Membrane</keyword>
<reference evidence="6 7" key="1">
    <citation type="submission" date="2023-04" db="EMBL/GenBank/DDBJ databases">
        <title>Acinetobacter johnsonii isolate AYTCM encoding NDM-1, OXA-58 and PER-1.</title>
        <authorList>
            <person name="Tian C."/>
            <person name="Wang S."/>
            <person name="Fan X."/>
            <person name="Xia D."/>
        </authorList>
    </citation>
    <scope>NUCLEOTIDE SEQUENCE [LARGE SCALE GENOMIC DNA]</scope>
    <source>
        <strain evidence="6 7">AYTCM</strain>
    </source>
</reference>
<keyword evidence="1" id="KW-1003">Cell membrane</keyword>
<organism evidence="6 7">
    <name type="scientific">Acinetobacter johnsonii</name>
    <dbReference type="NCBI Taxonomy" id="40214"/>
    <lineage>
        <taxon>Bacteria</taxon>
        <taxon>Pseudomonadati</taxon>
        <taxon>Pseudomonadota</taxon>
        <taxon>Gammaproteobacteria</taxon>
        <taxon>Moraxellales</taxon>
        <taxon>Moraxellaceae</taxon>
        <taxon>Acinetobacter</taxon>
    </lineage>
</organism>
<evidence type="ECO:0000313" key="7">
    <source>
        <dbReference type="Proteomes" id="UP001244586"/>
    </source>
</evidence>
<evidence type="ECO:0000256" key="2">
    <source>
        <dbReference type="ARBA" id="ARBA00022519"/>
    </source>
</evidence>
<keyword evidence="4 6" id="KW-0808">Transferase</keyword>
<keyword evidence="7" id="KW-1185">Reference proteome</keyword>
<name>A0AAJ6IDE3_ACIJO</name>
<dbReference type="InterPro" id="IPR009993">
    <property type="entry name" value="WecF"/>
</dbReference>
<dbReference type="Pfam" id="PF07429">
    <property type="entry name" value="Glyco_transf_56"/>
    <property type="match status" value="1"/>
</dbReference>